<evidence type="ECO:0000313" key="6">
    <source>
        <dbReference type="Proteomes" id="UP000192796"/>
    </source>
</evidence>
<dbReference type="RefSeq" id="WP_081153553.1">
    <property type="nucleotide sequence ID" value="NZ_LVYD01000065.1"/>
</dbReference>
<feature type="domain" description="Methyltransferase" evidence="4">
    <location>
        <begin position="49"/>
        <end position="145"/>
    </location>
</feature>
<proteinExistence type="predicted"/>
<comment type="caution">
    <text evidence="5">The sequence shown here is derived from an EMBL/GenBank/DDBJ whole genome shotgun (WGS) entry which is preliminary data.</text>
</comment>
<dbReference type="InterPro" id="IPR029063">
    <property type="entry name" value="SAM-dependent_MTases_sf"/>
</dbReference>
<dbReference type="OrthoDB" id="9770553at2"/>
<keyword evidence="6" id="KW-1185">Reference proteome</keyword>
<dbReference type="GO" id="GO:0032259">
    <property type="term" value="P:methylation"/>
    <property type="evidence" value="ECO:0007669"/>
    <property type="project" value="UniProtKB-KW"/>
</dbReference>
<dbReference type="Proteomes" id="UP000192796">
    <property type="component" value="Unassembled WGS sequence"/>
</dbReference>
<keyword evidence="3" id="KW-0949">S-adenosyl-L-methionine</keyword>
<reference evidence="5 6" key="1">
    <citation type="submission" date="2016-03" db="EMBL/GenBank/DDBJ databases">
        <title>Niastella vici sp. nov., isolated from farmland soil.</title>
        <authorList>
            <person name="Chen L."/>
            <person name="Wang D."/>
            <person name="Yang S."/>
            <person name="Wang G."/>
        </authorList>
    </citation>
    <scope>NUCLEOTIDE SEQUENCE [LARGE SCALE GENOMIC DNA]</scope>
    <source>
        <strain evidence="5 6">DJ57</strain>
    </source>
</reference>
<dbReference type="AlphaFoldDB" id="A0A1V9FPC5"/>
<evidence type="ECO:0000256" key="1">
    <source>
        <dbReference type="ARBA" id="ARBA00022603"/>
    </source>
</evidence>
<dbReference type="STRING" id="1703345.A3860_34600"/>
<dbReference type="EMBL" id="LVYD01000065">
    <property type="protein sequence ID" value="OQP60209.1"/>
    <property type="molecule type" value="Genomic_DNA"/>
</dbReference>
<accession>A0A1V9FPC5</accession>
<evidence type="ECO:0000256" key="2">
    <source>
        <dbReference type="ARBA" id="ARBA00022679"/>
    </source>
</evidence>
<evidence type="ECO:0000259" key="4">
    <source>
        <dbReference type="Pfam" id="PF13649"/>
    </source>
</evidence>
<gene>
    <name evidence="5" type="ORF">A3860_34600</name>
</gene>
<dbReference type="PANTHER" id="PTHR43591:SF24">
    <property type="entry name" value="2-METHOXY-6-POLYPRENYL-1,4-BENZOQUINOL METHYLASE, MITOCHONDRIAL"/>
    <property type="match status" value="1"/>
</dbReference>
<dbReference type="PROSITE" id="PS01184">
    <property type="entry name" value="UBIE_2"/>
    <property type="match status" value="1"/>
</dbReference>
<dbReference type="CDD" id="cd02440">
    <property type="entry name" value="AdoMet_MTases"/>
    <property type="match status" value="1"/>
</dbReference>
<keyword evidence="1" id="KW-0489">Methyltransferase</keyword>
<evidence type="ECO:0000313" key="5">
    <source>
        <dbReference type="EMBL" id="OQP60209.1"/>
    </source>
</evidence>
<dbReference type="InterPro" id="IPR023576">
    <property type="entry name" value="UbiE/COQ5_MeTrFase_CS"/>
</dbReference>
<dbReference type="InterPro" id="IPR041698">
    <property type="entry name" value="Methyltransf_25"/>
</dbReference>
<dbReference type="PANTHER" id="PTHR43591">
    <property type="entry name" value="METHYLTRANSFERASE"/>
    <property type="match status" value="1"/>
</dbReference>
<name>A0A1V9FPC5_9BACT</name>
<protein>
    <recommendedName>
        <fullName evidence="4">Methyltransferase domain-containing protein</fullName>
    </recommendedName>
</protein>
<evidence type="ECO:0000256" key="3">
    <source>
        <dbReference type="ARBA" id="ARBA00022691"/>
    </source>
</evidence>
<organism evidence="5 6">
    <name type="scientific">Niastella vici</name>
    <dbReference type="NCBI Taxonomy" id="1703345"/>
    <lineage>
        <taxon>Bacteria</taxon>
        <taxon>Pseudomonadati</taxon>
        <taxon>Bacteroidota</taxon>
        <taxon>Chitinophagia</taxon>
        <taxon>Chitinophagales</taxon>
        <taxon>Chitinophagaceae</taxon>
        <taxon>Niastella</taxon>
    </lineage>
</organism>
<dbReference type="Pfam" id="PF13649">
    <property type="entry name" value="Methyltransf_25"/>
    <property type="match status" value="1"/>
</dbReference>
<keyword evidence="2" id="KW-0808">Transferase</keyword>
<dbReference type="SUPFAM" id="SSF53335">
    <property type="entry name" value="S-adenosyl-L-methionine-dependent methyltransferases"/>
    <property type="match status" value="1"/>
</dbReference>
<dbReference type="GO" id="GO:0008168">
    <property type="term" value="F:methyltransferase activity"/>
    <property type="evidence" value="ECO:0007669"/>
    <property type="project" value="UniProtKB-KW"/>
</dbReference>
<sequence>MPKSSTYIPALKYNRLTRLYDPVLEKLLRERAWKPYFINSFTNKKPQRVLDIGCGTATLSLMLKNEFPSAIVTGLDGDPVILAIAARKIKEQHTDVKLVQGYSYQLPFPENFFDVVVSSLMIHHLSNEDKHRTFKEVYRVLKPDGEFNIADWGKPGNMGTRLLFYLVQLLDGFATTRDNVKGLLPVYLIEDGFVKVQELKKLNTLFGSISIYKSFKPGTLL</sequence>
<dbReference type="Gene3D" id="3.40.50.150">
    <property type="entry name" value="Vaccinia Virus protein VP39"/>
    <property type="match status" value="1"/>
</dbReference>